<sequence length="1069" mass="119926">MSLALHLKNAHPQQSFMCEKCGALFKCTWHLNGHIEQHRKDAMQVKPVEIGIKETTRHNDMRKTTLGFHSYCASEQAATNDTCNASQNCIDSDTDSTNQALHIKTETESLPIIDRQNDTFSFSSCPLSQEQEHLSFRLKEENDNEHGLRESTCEVAAEEEVGLTEDDESTDAEDEGNPDSLPHGDTPYIPEEDFCTDLKDSDSKSSSYGHHQNKNRQTKQTPDRNRPANMNLESVEEGSVCCVCGDTIPFLNKLIEHFKTHTAEVYCHLCRTKFESVMSLALHLKNAHPQKCFMCKKCGALFRCTWHLNGHIEKHRKDAMQVKPVEIGIKETTRHNEMRKTALGFHSYCASEQAAMNDACNYSQNCIDSDTNSTNQALHIKTETESLPIIDRQNDTFSFSSCPLRQEQEHLSFRLKEENDNEHRLRGGAEVAAEEEVGLTEDDESIDTEDEESPDSLPPGDTPYIPEEDLCSDLEDSDSRSSSYGHHRNKKRQKKQTPDRNKPANTNLESADITKKFGFQSDSPFCCYGKFANLGKHMEDCRNKLRLACCLCNMACENEELLLKHLTVKHPTAGYICAYCYKVFPLQDSFKNHVCLRRPTGGINLPATPVTQLPVVPLSDSSRQVKPSAPDFFTNQNTIKIIKITQTVNKSSTAPIPPSAGSAKALTVHQLLQATPLVPAKVTDMAPQVVAMPQNLIRPNFPQSSCVTRPKVPVYIPAVAQPLMPKPARMSLRIPTPSNPPFSTQVPIRIPSVSRPLMPNPARMTLRMPTPSNSPFPAQVPVHIPSVARPLMPNPPRMTLRIPTPSNPPFPSQVPVHIPSVARPLMPNPTRMTLRIPNPSNPPIPTQVVVSFSPTANVSAPVLVSAHRPVLRQLPPANIRPVNIPLITSVTCPTLVSALIGNNQPQVPPAQDQAPLQIVAMYVNRKRDLALQKRLEQSWRSKTILPCRHCGAISRQPSLRVRHRYLHRGSRLYRCQCGRSFQRQLHLLRHQVQHAESVRFVCARCGNTFEGAHKLSRHKRKHRNGRRCAKTKCEAAFNCSCGQMFTRPSALLWHMLKNSKHLKCTQKKV</sequence>
<feature type="domain" description="C2H2-type" evidence="7">
    <location>
        <begin position="973"/>
        <end position="999"/>
    </location>
</feature>
<feature type="domain" description="C2H2-type" evidence="7">
    <location>
        <begin position="1000"/>
        <end position="1027"/>
    </location>
</feature>
<reference evidence="8 9" key="1">
    <citation type="submission" date="2023-09" db="EMBL/GenBank/DDBJ databases">
        <authorList>
            <person name="Wang M."/>
        </authorList>
    </citation>
    <scope>NUCLEOTIDE SEQUENCE [LARGE SCALE GENOMIC DNA]</scope>
    <source>
        <strain evidence="8">GT-2023</strain>
        <tissue evidence="8">Liver</tissue>
    </source>
</reference>
<accession>A0ABR3M2X3</accession>
<feature type="compositionally biased region" description="Basic and acidic residues" evidence="6">
    <location>
        <begin position="140"/>
        <end position="152"/>
    </location>
</feature>
<dbReference type="Gene3D" id="3.30.160.60">
    <property type="entry name" value="Classic Zinc Finger"/>
    <property type="match status" value="3"/>
</dbReference>
<organism evidence="8 9">
    <name type="scientific">Cirrhinus molitorella</name>
    <name type="common">mud carp</name>
    <dbReference type="NCBI Taxonomy" id="172907"/>
    <lineage>
        <taxon>Eukaryota</taxon>
        <taxon>Metazoa</taxon>
        <taxon>Chordata</taxon>
        <taxon>Craniata</taxon>
        <taxon>Vertebrata</taxon>
        <taxon>Euteleostomi</taxon>
        <taxon>Actinopterygii</taxon>
        <taxon>Neopterygii</taxon>
        <taxon>Teleostei</taxon>
        <taxon>Ostariophysi</taxon>
        <taxon>Cypriniformes</taxon>
        <taxon>Cyprinidae</taxon>
        <taxon>Labeoninae</taxon>
        <taxon>Labeonini</taxon>
        <taxon>Cirrhinus</taxon>
    </lineage>
</organism>
<feature type="region of interest" description="Disordered" evidence="6">
    <location>
        <begin position="415"/>
        <end position="509"/>
    </location>
</feature>
<feature type="compositionally biased region" description="Basic residues" evidence="6">
    <location>
        <begin position="485"/>
        <end position="495"/>
    </location>
</feature>
<dbReference type="Proteomes" id="UP001558613">
    <property type="component" value="Unassembled WGS sequence"/>
</dbReference>
<evidence type="ECO:0000256" key="1">
    <source>
        <dbReference type="ARBA" id="ARBA00022723"/>
    </source>
</evidence>
<keyword evidence="9" id="KW-1185">Reference proteome</keyword>
<feature type="compositionally biased region" description="Acidic residues" evidence="6">
    <location>
        <begin position="432"/>
        <end position="454"/>
    </location>
</feature>
<evidence type="ECO:0000256" key="5">
    <source>
        <dbReference type="PROSITE-ProRule" id="PRU00042"/>
    </source>
</evidence>
<dbReference type="PROSITE" id="PS50157">
    <property type="entry name" value="ZINC_FINGER_C2H2_2"/>
    <property type="match status" value="4"/>
</dbReference>
<gene>
    <name evidence="8" type="ORF">QQF64_010040</name>
</gene>
<evidence type="ECO:0000256" key="2">
    <source>
        <dbReference type="ARBA" id="ARBA00022737"/>
    </source>
</evidence>
<proteinExistence type="predicted"/>
<feature type="region of interest" description="Disordered" evidence="6">
    <location>
        <begin position="140"/>
        <end position="229"/>
    </location>
</feature>
<keyword evidence="3 5" id="KW-0863">Zinc-finger</keyword>
<dbReference type="InterPro" id="IPR013087">
    <property type="entry name" value="Znf_C2H2_type"/>
</dbReference>
<dbReference type="PANTHER" id="PTHR24408">
    <property type="entry name" value="ZINC FINGER PROTEIN"/>
    <property type="match status" value="1"/>
</dbReference>
<feature type="compositionally biased region" description="Acidic residues" evidence="6">
    <location>
        <begin position="156"/>
        <end position="177"/>
    </location>
</feature>
<dbReference type="SUPFAM" id="SSF57667">
    <property type="entry name" value="beta-beta-alpha zinc fingers"/>
    <property type="match status" value="2"/>
</dbReference>
<dbReference type="SMART" id="SM00355">
    <property type="entry name" value="ZnF_C2H2"/>
    <property type="match status" value="10"/>
</dbReference>
<evidence type="ECO:0000256" key="4">
    <source>
        <dbReference type="ARBA" id="ARBA00022833"/>
    </source>
</evidence>
<dbReference type="PROSITE" id="PS00028">
    <property type="entry name" value="ZINC_FINGER_C2H2_1"/>
    <property type="match status" value="5"/>
</dbReference>
<evidence type="ECO:0000256" key="6">
    <source>
        <dbReference type="SAM" id="MobiDB-lite"/>
    </source>
</evidence>
<name>A0ABR3M2X3_9TELE</name>
<evidence type="ECO:0000313" key="8">
    <source>
        <dbReference type="EMBL" id="KAL1259463.1"/>
    </source>
</evidence>
<feature type="compositionally biased region" description="Acidic residues" evidence="6">
    <location>
        <begin position="466"/>
        <end position="476"/>
    </location>
</feature>
<comment type="caution">
    <text evidence="8">The sequence shown here is derived from an EMBL/GenBank/DDBJ whole genome shotgun (WGS) entry which is preliminary data.</text>
</comment>
<dbReference type="PANTHER" id="PTHR24408:SF58">
    <property type="entry name" value="TRANSCRIPTION FACTOR (TFIIIA), PUTATIVE (AFU_ORTHOLOGUE AFUA_1G05150)-RELATED"/>
    <property type="match status" value="1"/>
</dbReference>
<feature type="domain" description="C2H2-type" evidence="7">
    <location>
        <begin position="293"/>
        <end position="320"/>
    </location>
</feature>
<feature type="compositionally biased region" description="Basic and acidic residues" evidence="6">
    <location>
        <begin position="415"/>
        <end position="427"/>
    </location>
</feature>
<dbReference type="InterPro" id="IPR036236">
    <property type="entry name" value="Znf_C2H2_sf"/>
</dbReference>
<evidence type="ECO:0000313" key="9">
    <source>
        <dbReference type="Proteomes" id="UP001558613"/>
    </source>
</evidence>
<keyword evidence="1" id="KW-0479">Metal-binding</keyword>
<keyword evidence="2" id="KW-0677">Repeat</keyword>
<keyword evidence="4" id="KW-0862">Zinc</keyword>
<protein>
    <recommendedName>
        <fullName evidence="7">C2H2-type domain-containing protein</fullName>
    </recommendedName>
</protein>
<dbReference type="EMBL" id="JAYMGO010000016">
    <property type="protein sequence ID" value="KAL1259463.1"/>
    <property type="molecule type" value="Genomic_DNA"/>
</dbReference>
<evidence type="ECO:0000259" key="7">
    <source>
        <dbReference type="PROSITE" id="PS50157"/>
    </source>
</evidence>
<feature type="domain" description="C2H2-type" evidence="7">
    <location>
        <begin position="16"/>
        <end position="43"/>
    </location>
</feature>
<evidence type="ECO:0000256" key="3">
    <source>
        <dbReference type="ARBA" id="ARBA00022771"/>
    </source>
</evidence>